<sequence>MERKKVWSKKEVFKLIARYKHYKELWDTRSIEFRDTVKRRKAENKLAAEFKTTVAEIGRKIRILRSQFFYEYKKMYDDEAEDGSSSQSAYVTKWAYYRPLQFILVAREDNSDSANLMDQDKDLNEDLSTQNDNDSNTSNPDEDSNSIVFVSKKRRRSDSSSESSVNQSVQNNQIPNDKFQIFGNYVASELRSMHYEKNIKELKRLIQQHIVRWTEEDDREYFSN</sequence>
<organism evidence="3 4">
    <name type="scientific">Euphydryas editha</name>
    <name type="common">Edith's checkerspot</name>
    <dbReference type="NCBI Taxonomy" id="104508"/>
    <lineage>
        <taxon>Eukaryota</taxon>
        <taxon>Metazoa</taxon>
        <taxon>Ecdysozoa</taxon>
        <taxon>Arthropoda</taxon>
        <taxon>Hexapoda</taxon>
        <taxon>Insecta</taxon>
        <taxon>Pterygota</taxon>
        <taxon>Neoptera</taxon>
        <taxon>Endopterygota</taxon>
        <taxon>Lepidoptera</taxon>
        <taxon>Glossata</taxon>
        <taxon>Ditrysia</taxon>
        <taxon>Papilionoidea</taxon>
        <taxon>Nymphalidae</taxon>
        <taxon>Nymphalinae</taxon>
        <taxon>Euphydryas</taxon>
    </lineage>
</organism>
<evidence type="ECO:0000313" key="4">
    <source>
        <dbReference type="Proteomes" id="UP001153954"/>
    </source>
</evidence>
<dbReference type="Pfam" id="PF10545">
    <property type="entry name" value="MADF_DNA_bdg"/>
    <property type="match status" value="1"/>
</dbReference>
<evidence type="ECO:0000256" key="1">
    <source>
        <dbReference type="SAM" id="MobiDB-lite"/>
    </source>
</evidence>
<proteinExistence type="predicted"/>
<feature type="compositionally biased region" description="Low complexity" evidence="1">
    <location>
        <begin position="160"/>
        <end position="172"/>
    </location>
</feature>
<dbReference type="AlphaFoldDB" id="A0AAU9U131"/>
<dbReference type="EMBL" id="CAKOGL010000013">
    <property type="protein sequence ID" value="CAH2093574.1"/>
    <property type="molecule type" value="Genomic_DNA"/>
</dbReference>
<accession>A0AAU9U131</accession>
<name>A0AAU9U131_EUPED</name>
<feature type="domain" description="MADF" evidence="2">
    <location>
        <begin position="14"/>
        <end position="108"/>
    </location>
</feature>
<dbReference type="PANTHER" id="PTHR21505:SF12">
    <property type="entry name" value="MADF DOMAIN-CONTAINING PROTEIN-RELATED"/>
    <property type="match status" value="1"/>
</dbReference>
<evidence type="ECO:0000313" key="3">
    <source>
        <dbReference type="EMBL" id="CAH2093574.1"/>
    </source>
</evidence>
<feature type="compositionally biased region" description="Low complexity" evidence="1">
    <location>
        <begin position="126"/>
        <end position="139"/>
    </location>
</feature>
<dbReference type="InterPro" id="IPR006578">
    <property type="entry name" value="MADF-dom"/>
</dbReference>
<evidence type="ECO:0000259" key="2">
    <source>
        <dbReference type="PROSITE" id="PS51029"/>
    </source>
</evidence>
<feature type="region of interest" description="Disordered" evidence="1">
    <location>
        <begin position="124"/>
        <end position="172"/>
    </location>
</feature>
<gene>
    <name evidence="3" type="ORF">EEDITHA_LOCUS9228</name>
</gene>
<protein>
    <recommendedName>
        <fullName evidence="2">MADF domain-containing protein</fullName>
    </recommendedName>
</protein>
<dbReference type="Proteomes" id="UP001153954">
    <property type="component" value="Unassembled WGS sequence"/>
</dbReference>
<dbReference type="PANTHER" id="PTHR21505">
    <property type="entry name" value="MADF DOMAIN-CONTAINING PROTEIN-RELATED"/>
    <property type="match status" value="1"/>
</dbReference>
<comment type="caution">
    <text evidence="3">The sequence shown here is derived from an EMBL/GenBank/DDBJ whole genome shotgun (WGS) entry which is preliminary data.</text>
</comment>
<reference evidence="3" key="1">
    <citation type="submission" date="2022-03" db="EMBL/GenBank/DDBJ databases">
        <authorList>
            <person name="Tunstrom K."/>
        </authorList>
    </citation>
    <scope>NUCLEOTIDE SEQUENCE</scope>
</reference>
<dbReference type="SMART" id="SM00595">
    <property type="entry name" value="MADF"/>
    <property type="match status" value="1"/>
</dbReference>
<dbReference type="PROSITE" id="PS51029">
    <property type="entry name" value="MADF"/>
    <property type="match status" value="1"/>
</dbReference>
<keyword evidence="4" id="KW-1185">Reference proteome</keyword>